<dbReference type="GO" id="GO:0006811">
    <property type="term" value="P:monoatomic ion transport"/>
    <property type="evidence" value="ECO:0007669"/>
    <property type="project" value="UniProtKB-KW"/>
</dbReference>
<evidence type="ECO:0000313" key="15">
    <source>
        <dbReference type="EMBL" id="ONK72892.1"/>
    </source>
</evidence>
<dbReference type="FunFam" id="3.40.50.80:FF:000039">
    <property type="entry name" value="Ferric reduction oxidase 3"/>
    <property type="match status" value="1"/>
</dbReference>
<evidence type="ECO:0000256" key="8">
    <source>
        <dbReference type="ARBA" id="ARBA00023004"/>
    </source>
</evidence>
<comment type="subcellular location">
    <subcellularLocation>
        <location evidence="1">Membrane</location>
        <topology evidence="1">Multi-pass membrane protein</topology>
    </subcellularLocation>
</comment>
<dbReference type="Pfam" id="PF08022">
    <property type="entry name" value="FAD_binding_8"/>
    <property type="match status" value="1"/>
</dbReference>
<dbReference type="Pfam" id="PF08030">
    <property type="entry name" value="NAD_binding_6"/>
    <property type="match status" value="1"/>
</dbReference>
<dbReference type="InterPro" id="IPR013130">
    <property type="entry name" value="Fe3_Rdtase_TM_dom"/>
</dbReference>
<keyword evidence="5" id="KW-0479">Metal-binding</keyword>
<dbReference type="Gramene" id="ONK72892">
    <property type="protein sequence ID" value="ONK72892"/>
    <property type="gene ID" value="A4U43_C04F24510"/>
</dbReference>
<dbReference type="EC" id="1.16.1.7" evidence="12"/>
<organism evidence="15 16">
    <name type="scientific">Asparagus officinalis</name>
    <name type="common">Garden asparagus</name>
    <dbReference type="NCBI Taxonomy" id="4686"/>
    <lineage>
        <taxon>Eukaryota</taxon>
        <taxon>Viridiplantae</taxon>
        <taxon>Streptophyta</taxon>
        <taxon>Embryophyta</taxon>
        <taxon>Tracheophyta</taxon>
        <taxon>Spermatophyta</taxon>
        <taxon>Magnoliopsida</taxon>
        <taxon>Liliopsida</taxon>
        <taxon>Asparagales</taxon>
        <taxon>Asparagaceae</taxon>
        <taxon>Asparagoideae</taxon>
        <taxon>Asparagus</taxon>
    </lineage>
</organism>
<gene>
    <name evidence="15" type="ORF">A4U43_C04F24510</name>
</gene>
<keyword evidence="3" id="KW-0813">Transport</keyword>
<feature type="transmembrane region" description="Helical" evidence="13">
    <location>
        <begin position="47"/>
        <end position="67"/>
    </location>
</feature>
<keyword evidence="4 13" id="KW-0812">Transmembrane</keyword>
<feature type="transmembrane region" description="Helical" evidence="13">
    <location>
        <begin position="87"/>
        <end position="104"/>
    </location>
</feature>
<dbReference type="InterPro" id="IPR039261">
    <property type="entry name" value="FNR_nucleotide-bd"/>
</dbReference>
<dbReference type="CDD" id="cd06186">
    <property type="entry name" value="NOX_Duox_like_FAD_NADP"/>
    <property type="match status" value="1"/>
</dbReference>
<dbReference type="OMA" id="CTNLHYG"/>
<sequence>WQAKLETVGLRLGLVGNICCAFLFFPVTRGSSLLPLVGLTSEASVKYHIWLGHIVMVLFTSHGLCYVITWISTNHASMMLEWATDEIANLAGEIALLSGLLMWVTTFPRIRRKMFEFFFYTHQLYVVFLLFYLFHVGMSFYCMILPGVYLFMVDRYLRFLQSRRNVCLISARLLPSETIELNFSKSPACSYTPMSTVFINVPSISSLQWHPFTINSSSNFEPEKLSIIIKKEGSWTQQLYQKLNLPSLERLDVSVEGPYGPASVDFLRHDALVMVSGGSGITPFISIIRELMHHSTTLDVPTPTVLLICCFKTSSDLTMLDLLLPISAPSSDLLSKLPLQIQAFVTRETSPSPDTQRKPILTLWFKPHPSDFPISPVLGPNSYLWLASIISSSFAAFLLLISILTRYYIYPIESTGTTYPLMSQALLNLLFVCACIAAASSGVVLWNKKRSSMEVKQVRGLVSEMRPQSSPRSWFCNGDREFESLPSESLAQATTVHYGKRPDLKEMILGAEGSSVGVMASGPSGLRRQVAGICAASKDENVHFESISFTW</sequence>
<protein>
    <recommendedName>
        <fullName evidence="12">ferric-chelate reductase (NADH)</fullName>
        <ecNumber evidence="12">1.16.1.7</ecNumber>
    </recommendedName>
</protein>
<dbReference type="SFLD" id="SFLDG01168">
    <property type="entry name" value="Ferric_reductase_subgroup_(FRE"/>
    <property type="match status" value="1"/>
</dbReference>
<dbReference type="PANTHER" id="PTHR11972:SF41">
    <property type="entry name" value="FERRIC REDUCTION OXIDASE 2"/>
    <property type="match status" value="1"/>
</dbReference>
<evidence type="ECO:0000256" key="12">
    <source>
        <dbReference type="ARBA" id="ARBA00066905"/>
    </source>
</evidence>
<evidence type="ECO:0000256" key="3">
    <source>
        <dbReference type="ARBA" id="ARBA00022448"/>
    </source>
</evidence>
<feature type="transmembrane region" description="Helical" evidence="13">
    <location>
        <begin position="124"/>
        <end position="153"/>
    </location>
</feature>
<dbReference type="SFLD" id="SFLDS00052">
    <property type="entry name" value="Ferric_Reductase_Domain"/>
    <property type="match status" value="1"/>
</dbReference>
<dbReference type="Proteomes" id="UP000243459">
    <property type="component" value="Chromosome 4"/>
</dbReference>
<evidence type="ECO:0000256" key="9">
    <source>
        <dbReference type="ARBA" id="ARBA00023065"/>
    </source>
</evidence>
<keyword evidence="9" id="KW-0406">Ion transport</keyword>
<dbReference type="Pfam" id="PF01794">
    <property type="entry name" value="Ferric_reduct"/>
    <property type="match status" value="1"/>
</dbReference>
<evidence type="ECO:0000256" key="13">
    <source>
        <dbReference type="SAM" id="Phobius"/>
    </source>
</evidence>
<dbReference type="PANTHER" id="PTHR11972">
    <property type="entry name" value="NADPH OXIDASE"/>
    <property type="match status" value="1"/>
</dbReference>
<dbReference type="InterPro" id="IPR013121">
    <property type="entry name" value="Fe_red_NAD-bd_6"/>
</dbReference>
<dbReference type="SUPFAM" id="SSF52343">
    <property type="entry name" value="Ferredoxin reductase-like, C-terminal NADP-linked domain"/>
    <property type="match status" value="1"/>
</dbReference>
<dbReference type="GO" id="GO:0005886">
    <property type="term" value="C:plasma membrane"/>
    <property type="evidence" value="ECO:0007669"/>
    <property type="project" value="TreeGrafter"/>
</dbReference>
<comment type="similarity">
    <text evidence="2">Belongs to the ferric reductase (FRE) family.</text>
</comment>
<feature type="transmembrane region" description="Helical" evidence="13">
    <location>
        <begin position="7"/>
        <end position="27"/>
    </location>
</feature>
<keyword evidence="16" id="KW-1185">Reference proteome</keyword>
<evidence type="ECO:0000256" key="7">
    <source>
        <dbReference type="ARBA" id="ARBA00023002"/>
    </source>
</evidence>
<name>A0A5P1F3Z4_ASPOF</name>
<proteinExistence type="inferred from homology"/>
<feature type="domain" description="FAD-binding FR-type" evidence="14">
    <location>
        <begin position="161"/>
        <end position="265"/>
    </location>
</feature>
<dbReference type="InterPro" id="IPR013112">
    <property type="entry name" value="FAD-bd_8"/>
</dbReference>
<keyword evidence="10 13" id="KW-0472">Membrane</keyword>
<dbReference type="GO" id="GO:0140618">
    <property type="term" value="F:ferric-chelate reductase (NADH) activity"/>
    <property type="evidence" value="ECO:0007669"/>
    <property type="project" value="UniProtKB-EC"/>
</dbReference>
<evidence type="ECO:0000256" key="4">
    <source>
        <dbReference type="ARBA" id="ARBA00022692"/>
    </source>
</evidence>
<dbReference type="PRINTS" id="PR00406">
    <property type="entry name" value="CYTB5RDTASE"/>
</dbReference>
<dbReference type="GO" id="GO:0046872">
    <property type="term" value="F:metal ion binding"/>
    <property type="evidence" value="ECO:0007669"/>
    <property type="project" value="UniProtKB-KW"/>
</dbReference>
<evidence type="ECO:0000256" key="11">
    <source>
        <dbReference type="ARBA" id="ARBA00050970"/>
    </source>
</evidence>
<evidence type="ECO:0000256" key="1">
    <source>
        <dbReference type="ARBA" id="ARBA00004141"/>
    </source>
</evidence>
<keyword evidence="8" id="KW-0408">Iron</keyword>
<dbReference type="Gene3D" id="3.40.50.80">
    <property type="entry name" value="Nucleotide-binding domain of ferredoxin-NADP reductase (FNR) module"/>
    <property type="match status" value="1"/>
</dbReference>
<dbReference type="PROSITE" id="PS51384">
    <property type="entry name" value="FAD_FR"/>
    <property type="match status" value="1"/>
</dbReference>
<evidence type="ECO:0000259" key="14">
    <source>
        <dbReference type="PROSITE" id="PS51384"/>
    </source>
</evidence>
<dbReference type="InterPro" id="IPR050369">
    <property type="entry name" value="RBOH/FRE"/>
</dbReference>
<feature type="transmembrane region" description="Helical" evidence="13">
    <location>
        <begin position="425"/>
        <end position="446"/>
    </location>
</feature>
<accession>A0A5P1F3Z4</accession>
<evidence type="ECO:0000256" key="6">
    <source>
        <dbReference type="ARBA" id="ARBA00022989"/>
    </source>
</evidence>
<evidence type="ECO:0000256" key="2">
    <source>
        <dbReference type="ARBA" id="ARBA00006278"/>
    </source>
</evidence>
<reference evidence="16" key="1">
    <citation type="journal article" date="2017" name="Nat. Commun.">
        <title>The asparagus genome sheds light on the origin and evolution of a young Y chromosome.</title>
        <authorList>
            <person name="Harkess A."/>
            <person name="Zhou J."/>
            <person name="Xu C."/>
            <person name="Bowers J.E."/>
            <person name="Van der Hulst R."/>
            <person name="Ayyampalayam S."/>
            <person name="Mercati F."/>
            <person name="Riccardi P."/>
            <person name="McKain M.R."/>
            <person name="Kakrana A."/>
            <person name="Tang H."/>
            <person name="Ray J."/>
            <person name="Groenendijk J."/>
            <person name="Arikit S."/>
            <person name="Mathioni S.M."/>
            <person name="Nakano M."/>
            <person name="Shan H."/>
            <person name="Telgmann-Rauber A."/>
            <person name="Kanno A."/>
            <person name="Yue Z."/>
            <person name="Chen H."/>
            <person name="Li W."/>
            <person name="Chen Y."/>
            <person name="Xu X."/>
            <person name="Zhang Y."/>
            <person name="Luo S."/>
            <person name="Chen H."/>
            <person name="Gao J."/>
            <person name="Mao Z."/>
            <person name="Pires J.C."/>
            <person name="Luo M."/>
            <person name="Kudrna D."/>
            <person name="Wing R.A."/>
            <person name="Meyers B.C."/>
            <person name="Yi K."/>
            <person name="Kong H."/>
            <person name="Lavrijsen P."/>
            <person name="Sunseri F."/>
            <person name="Falavigna A."/>
            <person name="Ye Y."/>
            <person name="Leebens-Mack J.H."/>
            <person name="Chen G."/>
        </authorList>
    </citation>
    <scope>NUCLEOTIDE SEQUENCE [LARGE SCALE GENOMIC DNA]</scope>
    <source>
        <strain evidence="16">cv. DH0086</strain>
    </source>
</reference>
<feature type="transmembrane region" description="Helical" evidence="13">
    <location>
        <begin position="383"/>
        <end position="405"/>
    </location>
</feature>
<evidence type="ECO:0000313" key="16">
    <source>
        <dbReference type="Proteomes" id="UP000243459"/>
    </source>
</evidence>
<keyword evidence="7" id="KW-0560">Oxidoreductase</keyword>
<dbReference type="InterPro" id="IPR017927">
    <property type="entry name" value="FAD-bd_FR_type"/>
</dbReference>
<dbReference type="EMBL" id="CM007384">
    <property type="protein sequence ID" value="ONK72892.1"/>
    <property type="molecule type" value="Genomic_DNA"/>
</dbReference>
<evidence type="ECO:0000256" key="5">
    <source>
        <dbReference type="ARBA" id="ARBA00022723"/>
    </source>
</evidence>
<keyword evidence="6 13" id="KW-1133">Transmembrane helix</keyword>
<feature type="non-terminal residue" evidence="15">
    <location>
        <position position="1"/>
    </location>
</feature>
<evidence type="ECO:0000256" key="10">
    <source>
        <dbReference type="ARBA" id="ARBA00023136"/>
    </source>
</evidence>
<dbReference type="AlphaFoldDB" id="A0A5P1F3Z4"/>
<comment type="catalytic activity">
    <reaction evidence="11">
        <text>2 a Fe(II)-siderophore + NAD(+) + H(+) = 2 a Fe(III)-siderophore + NADH</text>
        <dbReference type="Rhea" id="RHEA:15061"/>
        <dbReference type="Rhea" id="RHEA-COMP:11342"/>
        <dbReference type="Rhea" id="RHEA-COMP:11344"/>
        <dbReference type="ChEBI" id="CHEBI:15378"/>
        <dbReference type="ChEBI" id="CHEBI:29033"/>
        <dbReference type="ChEBI" id="CHEBI:29034"/>
        <dbReference type="ChEBI" id="CHEBI:57540"/>
        <dbReference type="ChEBI" id="CHEBI:57945"/>
        <dbReference type="EC" id="1.16.1.7"/>
    </reaction>
</comment>